<proteinExistence type="predicted"/>
<dbReference type="EMBL" id="JAFBCF010000001">
    <property type="protein sequence ID" value="MBM7797765.1"/>
    <property type="molecule type" value="Genomic_DNA"/>
</dbReference>
<dbReference type="PANTHER" id="PTHR42915">
    <property type="entry name" value="HYPOTHETICAL 460 KDA PROTEIN IN FEUA-SIGW INTERGENIC REGION [PRECURSOR]"/>
    <property type="match status" value="1"/>
</dbReference>
<dbReference type="InterPro" id="IPR048502">
    <property type="entry name" value="NamZ_N"/>
</dbReference>
<evidence type="ECO:0000259" key="1">
    <source>
        <dbReference type="Pfam" id="PF07075"/>
    </source>
</evidence>
<evidence type="ECO:0000313" key="3">
    <source>
        <dbReference type="EMBL" id="MBM7797765.1"/>
    </source>
</evidence>
<gene>
    <name evidence="3" type="ORF">JOE57_000686</name>
</gene>
<protein>
    <submittedName>
        <fullName evidence="3">Uncharacterized protein YbbC (DUF1343 family)</fullName>
    </submittedName>
</protein>
<dbReference type="PANTHER" id="PTHR42915:SF1">
    <property type="entry name" value="PEPTIDOGLYCAN BETA-N-ACETYLMURAMIDASE NAMZ"/>
    <property type="match status" value="1"/>
</dbReference>
<keyword evidence="4" id="KW-1185">Reference proteome</keyword>
<evidence type="ECO:0000259" key="2">
    <source>
        <dbReference type="Pfam" id="PF20732"/>
    </source>
</evidence>
<name>A0ABS2RFI9_9ACTN</name>
<comment type="caution">
    <text evidence="3">The sequence shown here is derived from an EMBL/GenBank/DDBJ whole genome shotgun (WGS) entry which is preliminary data.</text>
</comment>
<accession>A0ABS2RFI9</accession>
<feature type="domain" description="Peptidoglycan beta-N-acetylmuramidase NamZ N-terminal" evidence="1">
    <location>
        <begin position="27"/>
        <end position="234"/>
    </location>
</feature>
<dbReference type="RefSeq" id="WP_204916403.1">
    <property type="nucleotide sequence ID" value="NZ_BAAAQP010000011.1"/>
</dbReference>
<reference evidence="3 4" key="1">
    <citation type="submission" date="2021-01" db="EMBL/GenBank/DDBJ databases">
        <title>Sequencing the genomes of 1000 actinobacteria strains.</title>
        <authorList>
            <person name="Klenk H.-P."/>
        </authorList>
    </citation>
    <scope>NUCLEOTIDE SEQUENCE [LARGE SCALE GENOMIC DNA]</scope>
    <source>
        <strain evidence="3 4">DSM 18662</strain>
    </source>
</reference>
<dbReference type="InterPro" id="IPR008302">
    <property type="entry name" value="NamZ"/>
</dbReference>
<evidence type="ECO:0000313" key="4">
    <source>
        <dbReference type="Proteomes" id="UP000704762"/>
    </source>
</evidence>
<dbReference type="Pfam" id="PF20732">
    <property type="entry name" value="NamZ_C"/>
    <property type="match status" value="1"/>
</dbReference>
<sequence length="391" mass="41749">MTTQTVVQTGLARAVDTPSLLGDRPLTLVTNFTSVLPDLTRGVDRLLAAGARVSALITPEHGFWGSAQAGESEPEDRYGSSSLPVFDAYLCAGDALDTLIRRAVPAGGALVVDLQDIGTRFFTYTWTLFDLLCSAARLGVPVVVLDRPNPLGDRSHGPGLTASCASFVGRVSVPLQHGLTIGELARLFAEVHVPRLTGRSLDLEVIGLTGWAGADTFDRTELPWVPPSPNMPTLDTAVLYPATCLLEGTLLSEGRGTTRPFEVVGAGWLDQRFAAALRERCLPGIGVRELVFRPTFGKGAGQALRGVQLHLTDRCAFDPVLTGVTLLQVVADLHPDRPLWLQPEKVGRPFIDLLWGSAALREGIDEGAAIESISASSPAPEPYPDAIKLYS</sequence>
<dbReference type="Gene3D" id="3.40.50.12170">
    <property type="entry name" value="Uncharacterised protein PF07075, DUF1343"/>
    <property type="match status" value="1"/>
</dbReference>
<dbReference type="PIRSF" id="PIRSF016719">
    <property type="entry name" value="UCP016719"/>
    <property type="match status" value="1"/>
</dbReference>
<feature type="domain" description="Peptidoglycan beta-N-acetylmuramidase NamZ C-terminal" evidence="2">
    <location>
        <begin position="238"/>
        <end position="376"/>
    </location>
</feature>
<dbReference type="InterPro" id="IPR048503">
    <property type="entry name" value="NamZ_C"/>
</dbReference>
<dbReference type="Pfam" id="PF07075">
    <property type="entry name" value="NamZ_N"/>
    <property type="match status" value="1"/>
</dbReference>
<dbReference type="Proteomes" id="UP000704762">
    <property type="component" value="Unassembled WGS sequence"/>
</dbReference>
<dbReference type="Gene3D" id="3.90.1150.140">
    <property type="match status" value="1"/>
</dbReference>
<organism evidence="3 4">
    <name type="scientific">Microlunatus panaciterrae</name>
    <dbReference type="NCBI Taxonomy" id="400768"/>
    <lineage>
        <taxon>Bacteria</taxon>
        <taxon>Bacillati</taxon>
        <taxon>Actinomycetota</taxon>
        <taxon>Actinomycetes</taxon>
        <taxon>Propionibacteriales</taxon>
        <taxon>Propionibacteriaceae</taxon>
        <taxon>Microlunatus</taxon>
    </lineage>
</organism>